<name>A0A4R0Q4D0_9SPHI</name>
<keyword evidence="3" id="KW-1185">Reference proteome</keyword>
<sequence length="173" mass="19386">MSNCYIFKNRNIARTWLSNTYILVLTITIFSCKKEAKEDVKIDLRTELLVRLNQLREKGCTCGIDIMPPAPRVTWNTALEKTAVLHAEDMQSRNYFSHITPEGIPAIQRSRAQGYTGTDVGEVIAKNFTSADTVMAAWIASESHCKAMMDTAYNEVGAGKAGTYWVMDLGRKN</sequence>
<dbReference type="InterPro" id="IPR035940">
    <property type="entry name" value="CAP_sf"/>
</dbReference>
<feature type="domain" description="SCP" evidence="1">
    <location>
        <begin position="53"/>
        <end position="161"/>
    </location>
</feature>
<dbReference type="Gene3D" id="3.40.33.10">
    <property type="entry name" value="CAP"/>
    <property type="match status" value="1"/>
</dbReference>
<gene>
    <name evidence="2" type="ORF">EZ456_03870</name>
</gene>
<protein>
    <submittedName>
        <fullName evidence="2">CAP domain-containing protein</fullName>
    </submittedName>
</protein>
<accession>A0A4R0Q4D0</accession>
<dbReference type="AlphaFoldDB" id="A0A4R0Q4D0"/>
<organism evidence="2 3">
    <name type="scientific">Pedobacter psychrodurus</name>
    <dbReference type="NCBI Taxonomy" id="2530456"/>
    <lineage>
        <taxon>Bacteria</taxon>
        <taxon>Pseudomonadati</taxon>
        <taxon>Bacteroidota</taxon>
        <taxon>Sphingobacteriia</taxon>
        <taxon>Sphingobacteriales</taxon>
        <taxon>Sphingobacteriaceae</taxon>
        <taxon>Pedobacter</taxon>
    </lineage>
</organism>
<dbReference type="Pfam" id="PF00188">
    <property type="entry name" value="CAP"/>
    <property type="match status" value="1"/>
</dbReference>
<dbReference type="SUPFAM" id="SSF55797">
    <property type="entry name" value="PR-1-like"/>
    <property type="match status" value="1"/>
</dbReference>
<dbReference type="EMBL" id="SJSO01000003">
    <property type="protein sequence ID" value="TCD28538.1"/>
    <property type="molecule type" value="Genomic_DNA"/>
</dbReference>
<evidence type="ECO:0000313" key="2">
    <source>
        <dbReference type="EMBL" id="TCD28538.1"/>
    </source>
</evidence>
<dbReference type="InterPro" id="IPR014044">
    <property type="entry name" value="CAP_dom"/>
</dbReference>
<dbReference type="PANTHER" id="PTHR31157">
    <property type="entry name" value="SCP DOMAIN-CONTAINING PROTEIN"/>
    <property type="match status" value="1"/>
</dbReference>
<evidence type="ECO:0000259" key="1">
    <source>
        <dbReference type="Pfam" id="PF00188"/>
    </source>
</evidence>
<dbReference type="PANTHER" id="PTHR31157:SF1">
    <property type="entry name" value="SCP DOMAIN-CONTAINING PROTEIN"/>
    <property type="match status" value="1"/>
</dbReference>
<dbReference type="Proteomes" id="UP000293925">
    <property type="component" value="Unassembled WGS sequence"/>
</dbReference>
<proteinExistence type="predicted"/>
<evidence type="ECO:0000313" key="3">
    <source>
        <dbReference type="Proteomes" id="UP000293925"/>
    </source>
</evidence>
<dbReference type="RefSeq" id="WP_131527486.1">
    <property type="nucleotide sequence ID" value="NZ_SJSO01000003.1"/>
</dbReference>
<dbReference type="OrthoDB" id="982527at2"/>
<dbReference type="CDD" id="cd05379">
    <property type="entry name" value="CAP_bacterial"/>
    <property type="match status" value="1"/>
</dbReference>
<comment type="caution">
    <text evidence="2">The sequence shown here is derived from an EMBL/GenBank/DDBJ whole genome shotgun (WGS) entry which is preliminary data.</text>
</comment>
<reference evidence="2 3" key="1">
    <citation type="submission" date="2019-02" db="EMBL/GenBank/DDBJ databases">
        <title>Pedobacter sp. RP-3-21 sp. nov., isolated from Arctic soil.</title>
        <authorList>
            <person name="Dahal R.H."/>
        </authorList>
    </citation>
    <scope>NUCLEOTIDE SEQUENCE [LARGE SCALE GENOMIC DNA]</scope>
    <source>
        <strain evidence="2 3">RP-3-21</strain>
    </source>
</reference>